<dbReference type="PANTHER" id="PTHR42681:SF1">
    <property type="entry name" value="MALONYL-COA-ACYL CARRIER PROTEIN TRANSACYLASE, MITOCHONDRIAL"/>
    <property type="match status" value="1"/>
</dbReference>
<dbReference type="Gene3D" id="3.30.70.250">
    <property type="entry name" value="Malonyl-CoA ACP transacylase, ACP-binding"/>
    <property type="match status" value="1"/>
</dbReference>
<dbReference type="Proteomes" id="UP000033562">
    <property type="component" value="Unassembled WGS sequence"/>
</dbReference>
<evidence type="ECO:0000256" key="7">
    <source>
        <dbReference type="PIRSR" id="PIRSR000446-1"/>
    </source>
</evidence>
<evidence type="ECO:0000256" key="3">
    <source>
        <dbReference type="ARBA" id="ARBA00022679"/>
    </source>
</evidence>
<dbReference type="SUPFAM" id="SSF55048">
    <property type="entry name" value="Probable ACP-binding domain of malonyl-CoA ACP transacylase"/>
    <property type="match status" value="1"/>
</dbReference>
<keyword evidence="4 6" id="KW-0012">Acyltransferase</keyword>
<dbReference type="Pfam" id="PF00698">
    <property type="entry name" value="Acyl_transf_1"/>
    <property type="match status" value="1"/>
</dbReference>
<dbReference type="InterPro" id="IPR024925">
    <property type="entry name" value="Malonyl_CoA-ACP_transAc"/>
</dbReference>
<dbReference type="InterPro" id="IPR014043">
    <property type="entry name" value="Acyl_transferase_dom"/>
</dbReference>
<comment type="caution">
    <text evidence="9">The sequence shown here is derived from an EMBL/GenBank/DDBJ whole genome shotgun (WGS) entry which is preliminary data.</text>
</comment>
<keyword evidence="3 6" id="KW-0808">Transferase</keyword>
<dbReference type="SMART" id="SM00827">
    <property type="entry name" value="PKS_AT"/>
    <property type="match status" value="1"/>
</dbReference>
<dbReference type="OrthoDB" id="9808564at2"/>
<dbReference type="InterPro" id="IPR004410">
    <property type="entry name" value="Malonyl_CoA-ACP_transAc_FabD"/>
</dbReference>
<protein>
    <recommendedName>
        <fullName evidence="2 6">Malonyl CoA-acyl carrier protein transacylase</fullName>
        <ecNumber evidence="1 6">2.3.1.39</ecNumber>
    </recommendedName>
</protein>
<dbReference type="PATRIC" id="fig|1359163.3.peg.567"/>
<sequence length="321" mass="34970">MIFVFPGQGSQFVGMGKEIYNNFIAARDVFHEVDEILGRSLSNIIFEGPAEELTSTENAQLALMTVSMAILRALESNLGKRLYLSDKVKYMAGHSVGEYTALCASGAISLPFTVQLLKVRSKAMHEAVACGYGGMVALIGGSIDEVESVVRAAKTYGICEIANDNCNGQVVVSGVNNALDSLGQLIKGTNIKKVIKLQVSGPFHSSLMYSAYKEVSNFIDCIDINMPTINVVSNVSASEYVNCSMIKDLLARQIVSKVRWRESVMYMIKRGYSHFIEVGAGNVLSNLIKRIDNTVYSVSINTTKCIDTILSDYFDTADTST</sequence>
<dbReference type="PANTHER" id="PTHR42681">
    <property type="entry name" value="MALONYL-COA-ACYL CARRIER PROTEIN TRANSACYLASE, MITOCHONDRIAL"/>
    <property type="match status" value="1"/>
</dbReference>
<evidence type="ECO:0000259" key="8">
    <source>
        <dbReference type="SMART" id="SM00827"/>
    </source>
</evidence>
<evidence type="ECO:0000256" key="4">
    <source>
        <dbReference type="ARBA" id="ARBA00023315"/>
    </source>
</evidence>
<comment type="catalytic activity">
    <reaction evidence="5 6">
        <text>holo-[ACP] + malonyl-CoA = malonyl-[ACP] + CoA</text>
        <dbReference type="Rhea" id="RHEA:41792"/>
        <dbReference type="Rhea" id="RHEA-COMP:9623"/>
        <dbReference type="Rhea" id="RHEA-COMP:9685"/>
        <dbReference type="ChEBI" id="CHEBI:57287"/>
        <dbReference type="ChEBI" id="CHEBI:57384"/>
        <dbReference type="ChEBI" id="CHEBI:64479"/>
        <dbReference type="ChEBI" id="CHEBI:78449"/>
        <dbReference type="EC" id="2.3.1.39"/>
    </reaction>
</comment>
<dbReference type="EC" id="2.3.1.39" evidence="1 6"/>
<comment type="similarity">
    <text evidence="6">Belongs to the fabD family.</text>
</comment>
<dbReference type="PIRSF" id="PIRSF000446">
    <property type="entry name" value="Mct"/>
    <property type="match status" value="1"/>
</dbReference>
<dbReference type="InterPro" id="IPR001227">
    <property type="entry name" value="Ac_transferase_dom_sf"/>
</dbReference>
<gene>
    <name evidence="9" type="primary">fabD</name>
    <name evidence="9" type="ORF">NLO413_0581</name>
</gene>
<organism evidence="9 10">
    <name type="scientific">Candidatus Neoehrlichia procyonis str. RAC413</name>
    <dbReference type="NCBI Taxonomy" id="1359163"/>
    <lineage>
        <taxon>Bacteria</taxon>
        <taxon>Pseudomonadati</taxon>
        <taxon>Pseudomonadota</taxon>
        <taxon>Alphaproteobacteria</taxon>
        <taxon>Rickettsiales</taxon>
        <taxon>Anaplasmataceae</taxon>
        <taxon>Candidatus Neoehrlichia</taxon>
    </lineage>
</organism>
<dbReference type="SUPFAM" id="SSF52151">
    <property type="entry name" value="FabD/lysophospholipase-like"/>
    <property type="match status" value="1"/>
</dbReference>
<dbReference type="NCBIfam" id="TIGR00128">
    <property type="entry name" value="fabD"/>
    <property type="match status" value="1"/>
</dbReference>
<dbReference type="EMBL" id="LANX01000001">
    <property type="protein sequence ID" value="KJV69204.1"/>
    <property type="molecule type" value="Genomic_DNA"/>
</dbReference>
<dbReference type="GO" id="GO:0006633">
    <property type="term" value="P:fatty acid biosynthetic process"/>
    <property type="evidence" value="ECO:0007669"/>
    <property type="project" value="TreeGrafter"/>
</dbReference>
<evidence type="ECO:0000256" key="1">
    <source>
        <dbReference type="ARBA" id="ARBA00013258"/>
    </source>
</evidence>
<dbReference type="RefSeq" id="WP_045808964.1">
    <property type="nucleotide sequence ID" value="NZ_LANX01000001.1"/>
</dbReference>
<dbReference type="GO" id="GO:0004314">
    <property type="term" value="F:[acyl-carrier-protein] S-malonyltransferase activity"/>
    <property type="evidence" value="ECO:0007669"/>
    <property type="project" value="UniProtKB-EC"/>
</dbReference>
<evidence type="ECO:0000256" key="5">
    <source>
        <dbReference type="ARBA" id="ARBA00048462"/>
    </source>
</evidence>
<feature type="active site" evidence="7">
    <location>
        <position position="95"/>
    </location>
</feature>
<dbReference type="InterPro" id="IPR016035">
    <property type="entry name" value="Acyl_Trfase/lysoPLipase"/>
</dbReference>
<evidence type="ECO:0000256" key="2">
    <source>
        <dbReference type="ARBA" id="ARBA00018953"/>
    </source>
</evidence>
<dbReference type="AlphaFoldDB" id="A0A0F3NQN3"/>
<dbReference type="STRING" id="1359163.NLO413_0581"/>
<feature type="active site" evidence="7">
    <location>
        <position position="204"/>
    </location>
</feature>
<accession>A0A0F3NQN3</accession>
<evidence type="ECO:0000256" key="6">
    <source>
        <dbReference type="PIRNR" id="PIRNR000446"/>
    </source>
</evidence>
<evidence type="ECO:0000313" key="9">
    <source>
        <dbReference type="EMBL" id="KJV69204.1"/>
    </source>
</evidence>
<dbReference type="InterPro" id="IPR050858">
    <property type="entry name" value="Mal-CoA-ACP_Trans/PKS_FabD"/>
</dbReference>
<name>A0A0F3NQN3_9RICK</name>
<reference evidence="9 10" key="1">
    <citation type="submission" date="2015-02" db="EMBL/GenBank/DDBJ databases">
        <title>Genome Sequencing of Rickettsiales.</title>
        <authorList>
            <person name="Daugherty S.C."/>
            <person name="Su Q."/>
            <person name="Abolude K."/>
            <person name="Beier-Sexton M."/>
            <person name="Carlyon J.A."/>
            <person name="Carter R."/>
            <person name="Day N.P."/>
            <person name="Dumler S.J."/>
            <person name="Dyachenko V."/>
            <person name="Godinez A."/>
            <person name="Kurtti T.J."/>
            <person name="Lichay M."/>
            <person name="Mullins K.E."/>
            <person name="Ott S."/>
            <person name="Pappas-Brown V."/>
            <person name="Paris D.H."/>
            <person name="Patel P."/>
            <person name="Richards A.L."/>
            <person name="Sadzewicz L."/>
            <person name="Sears K."/>
            <person name="Seidman D."/>
            <person name="Sengamalay N."/>
            <person name="Stenos J."/>
            <person name="Tallon L.J."/>
            <person name="Vincent G."/>
            <person name="Fraser C.M."/>
            <person name="Munderloh U."/>
            <person name="Dunning-Hotopp J.C."/>
        </authorList>
    </citation>
    <scope>NUCLEOTIDE SEQUENCE [LARGE SCALE GENOMIC DNA]</scope>
    <source>
        <strain evidence="9 10">RAC413</strain>
    </source>
</reference>
<keyword evidence="10" id="KW-1185">Reference proteome</keyword>
<evidence type="ECO:0000313" key="10">
    <source>
        <dbReference type="Proteomes" id="UP000033562"/>
    </source>
</evidence>
<dbReference type="Gene3D" id="3.40.366.10">
    <property type="entry name" value="Malonyl-Coenzyme A Acyl Carrier Protein, domain 2"/>
    <property type="match status" value="1"/>
</dbReference>
<proteinExistence type="inferred from homology"/>
<dbReference type="InterPro" id="IPR016036">
    <property type="entry name" value="Malonyl_transacylase_ACP-bd"/>
</dbReference>
<feature type="domain" description="Malonyl-CoA:ACP transacylase (MAT)" evidence="8">
    <location>
        <begin position="4"/>
        <end position="301"/>
    </location>
</feature>